<reference evidence="3" key="1">
    <citation type="submission" date="2017-10" db="EMBL/GenBank/DDBJ databases">
        <title>Rapid genome shrinkage in a self-fertile nematode reveals novel sperm competition proteins.</title>
        <authorList>
            <person name="Yin D."/>
            <person name="Schwarz E.M."/>
            <person name="Thomas C.G."/>
            <person name="Felde R.L."/>
            <person name="Korf I.F."/>
            <person name="Cutter A.D."/>
            <person name="Schartner C.M."/>
            <person name="Ralston E.J."/>
            <person name="Meyer B.J."/>
            <person name="Haag E.S."/>
        </authorList>
    </citation>
    <scope>NUCLEOTIDE SEQUENCE [LARGE SCALE GENOMIC DNA]</scope>
    <source>
        <strain evidence="3">JU1422</strain>
    </source>
</reference>
<evidence type="ECO:0000313" key="3">
    <source>
        <dbReference type="Proteomes" id="UP000230233"/>
    </source>
</evidence>
<dbReference type="Proteomes" id="UP000230233">
    <property type="component" value="Chromosome X"/>
</dbReference>
<dbReference type="EMBL" id="PDUG01000006">
    <property type="protein sequence ID" value="PIC17005.1"/>
    <property type="molecule type" value="Genomic_DNA"/>
</dbReference>
<accession>A0A2G5SPE1</accession>
<organism evidence="2 3">
    <name type="scientific">Caenorhabditis nigoni</name>
    <dbReference type="NCBI Taxonomy" id="1611254"/>
    <lineage>
        <taxon>Eukaryota</taxon>
        <taxon>Metazoa</taxon>
        <taxon>Ecdysozoa</taxon>
        <taxon>Nematoda</taxon>
        <taxon>Chromadorea</taxon>
        <taxon>Rhabditida</taxon>
        <taxon>Rhabditina</taxon>
        <taxon>Rhabditomorpha</taxon>
        <taxon>Rhabditoidea</taxon>
        <taxon>Rhabditidae</taxon>
        <taxon>Peloderinae</taxon>
        <taxon>Caenorhabditis</taxon>
    </lineage>
</organism>
<evidence type="ECO:0000313" key="2">
    <source>
        <dbReference type="EMBL" id="PIC17005.1"/>
    </source>
</evidence>
<sequence>MQFPTFSFLFQDSLKCAKPVEMLDCITNGSVWNPEMFHDGLSALPLFETCDEGNTEKLSILPSSPKTRCCYITLVLLAVCCNFGGSAIVNCVWERNLGCGGQLLTCTGRGRYGLPANNADEAAEIEKRVRIHYKNLGLPFGKIKNSFTGTCKPGWSPFTHGQINCKTKLFAANMENIFYKHDETLCSGGSRMKLEAAIKKLPRNAVVYYPRGGQFIQWPTFGGHVTEEWLAKNRCPGEQAPLCGTPLVISADDKIPNSFPATELFIITRLEGGAIRKEGQLGNVIALQRCDQKARENALLKKRVEVLEKKIHQLESGPAGVQKDQEVKISHLNEMQ</sequence>
<comment type="caution">
    <text evidence="2">The sequence shown here is derived from an EMBL/GenBank/DDBJ whole genome shotgun (WGS) entry which is preliminary data.</text>
</comment>
<name>A0A2G5SPE1_9PELO</name>
<keyword evidence="3" id="KW-1185">Reference proteome</keyword>
<gene>
    <name evidence="2" type="primary">Cnig_chr_X.g23403</name>
    <name evidence="2" type="ORF">B9Z55_023403</name>
</gene>
<keyword evidence="1" id="KW-0175">Coiled coil</keyword>
<dbReference type="AlphaFoldDB" id="A0A2G5SPE1"/>
<feature type="coiled-coil region" evidence="1">
    <location>
        <begin position="290"/>
        <end position="317"/>
    </location>
</feature>
<protein>
    <submittedName>
        <fullName evidence="2">Uncharacterized protein</fullName>
    </submittedName>
</protein>
<evidence type="ECO:0000256" key="1">
    <source>
        <dbReference type="SAM" id="Coils"/>
    </source>
</evidence>
<proteinExistence type="predicted"/>